<protein>
    <recommendedName>
        <fullName evidence="4">CCHC-type domain-containing protein</fullName>
    </recommendedName>
</protein>
<proteinExistence type="predicted"/>
<dbReference type="AlphaFoldDB" id="A0A6G1D1J1"/>
<dbReference type="OrthoDB" id="695946at2759"/>
<evidence type="ECO:0000256" key="1">
    <source>
        <dbReference type="SAM" id="MobiDB-lite"/>
    </source>
</evidence>
<dbReference type="Proteomes" id="UP000479710">
    <property type="component" value="Unassembled WGS sequence"/>
</dbReference>
<keyword evidence="3" id="KW-1185">Reference proteome</keyword>
<evidence type="ECO:0008006" key="4">
    <source>
        <dbReference type="Google" id="ProtNLM"/>
    </source>
</evidence>
<accession>A0A6G1D1J1</accession>
<feature type="region of interest" description="Disordered" evidence="1">
    <location>
        <begin position="23"/>
        <end position="58"/>
    </location>
</feature>
<organism evidence="2 3">
    <name type="scientific">Oryza meyeriana var. granulata</name>
    <dbReference type="NCBI Taxonomy" id="110450"/>
    <lineage>
        <taxon>Eukaryota</taxon>
        <taxon>Viridiplantae</taxon>
        <taxon>Streptophyta</taxon>
        <taxon>Embryophyta</taxon>
        <taxon>Tracheophyta</taxon>
        <taxon>Spermatophyta</taxon>
        <taxon>Magnoliopsida</taxon>
        <taxon>Liliopsida</taxon>
        <taxon>Poales</taxon>
        <taxon>Poaceae</taxon>
        <taxon>BOP clade</taxon>
        <taxon>Oryzoideae</taxon>
        <taxon>Oryzeae</taxon>
        <taxon>Oryzinae</taxon>
        <taxon>Oryza</taxon>
        <taxon>Oryza meyeriana</taxon>
    </lineage>
</organism>
<feature type="compositionally biased region" description="Polar residues" evidence="1">
    <location>
        <begin position="23"/>
        <end position="34"/>
    </location>
</feature>
<gene>
    <name evidence="2" type="ORF">E2562_009255</name>
</gene>
<evidence type="ECO:0000313" key="3">
    <source>
        <dbReference type="Proteomes" id="UP000479710"/>
    </source>
</evidence>
<sequence length="286" mass="31092">MVTGKATTVVQDGVVLVKTTRSPAPSATSATQTMEEVDLGGSIPPIASDPLGSDMPEANIGVEQPLAILGADALENPALNVGGCEKPATKKADAREPNIFDNEEEYVGIKGLKGLRLHELADLLREMIVEKMALRRDVGRKLEDGILPNVMKELNNATSSLKMFKAAYADWVAAMIDRSQWPEVDLGFKVHPPRQKRGVGRPRVQRIRGCLEPGRRRVMCRRCKGFGHFEKTCKLAEPAEEDDLGSHSISKKGRDKCALKMNKSADSLEFSNSGLLQPGTNCGMSL</sequence>
<evidence type="ECO:0000313" key="2">
    <source>
        <dbReference type="EMBL" id="KAF0906251.1"/>
    </source>
</evidence>
<dbReference type="EMBL" id="SPHZ02000007">
    <property type="protein sequence ID" value="KAF0906251.1"/>
    <property type="molecule type" value="Genomic_DNA"/>
</dbReference>
<name>A0A6G1D1J1_9ORYZ</name>
<comment type="caution">
    <text evidence="2">The sequence shown here is derived from an EMBL/GenBank/DDBJ whole genome shotgun (WGS) entry which is preliminary data.</text>
</comment>
<reference evidence="2 3" key="1">
    <citation type="submission" date="2019-11" db="EMBL/GenBank/DDBJ databases">
        <title>Whole genome sequence of Oryza granulata.</title>
        <authorList>
            <person name="Li W."/>
        </authorList>
    </citation>
    <scope>NUCLEOTIDE SEQUENCE [LARGE SCALE GENOMIC DNA]</scope>
    <source>
        <strain evidence="3">cv. Menghai</strain>
        <tissue evidence="2">Leaf</tissue>
    </source>
</reference>